<name>A0A845SFB9_9GAMM</name>
<reference evidence="2 3" key="2">
    <citation type="submission" date="2020-02" db="EMBL/GenBank/DDBJ databases">
        <title>The new genus of Enterobacteriales.</title>
        <authorList>
            <person name="Kim I.S."/>
        </authorList>
    </citation>
    <scope>NUCLEOTIDE SEQUENCE [LARGE SCALE GENOMIC DNA]</scope>
    <source>
        <strain evidence="2 3">SAP-6</strain>
    </source>
</reference>
<dbReference type="EMBL" id="WUBS01000008">
    <property type="protein sequence ID" value="NDL63520.1"/>
    <property type="molecule type" value="Genomic_DNA"/>
</dbReference>
<accession>A0A845SFB9</accession>
<keyword evidence="3" id="KW-1185">Reference proteome</keyword>
<evidence type="ECO:0000259" key="1">
    <source>
        <dbReference type="Pfam" id="PF20178"/>
    </source>
</evidence>
<dbReference type="Pfam" id="PF20178">
    <property type="entry name" value="ToxA_N"/>
    <property type="match status" value="1"/>
</dbReference>
<organism evidence="2 3">
    <name type="scientific">Acerihabitans arboris</name>
    <dbReference type="NCBI Taxonomy" id="2691583"/>
    <lineage>
        <taxon>Bacteria</taxon>
        <taxon>Pseudomonadati</taxon>
        <taxon>Pseudomonadota</taxon>
        <taxon>Gammaproteobacteria</taxon>
        <taxon>Enterobacterales</taxon>
        <taxon>Pectobacteriaceae</taxon>
        <taxon>Acerihabitans</taxon>
    </lineage>
</organism>
<gene>
    <name evidence="2" type="ORF">GRH90_12280</name>
</gene>
<feature type="domain" description="Dermonecrotic toxin N-terminal" evidence="1">
    <location>
        <begin position="329"/>
        <end position="576"/>
    </location>
</feature>
<sequence>MAISHEANRFSGKMGWGIPLAVFDSACSIYHVVKNRQDISTVLASSLPLCVNYMLSRSNHLFPLAGYLKEYIEGHLGPTLNGLLNYGTDRITTENGYLLLGVLALVSQYYCKGWDVPQPHRTSLKIPAMLAGVFTTACQCWQSLCAASAAQGEEQADDFGRIILNPMEKKQQAAGRLLARHWVRMHHNNQIEAERTAESYYAIGKVSGRDHAARDIIPPRPIRPGHHRAPPVSAGRRAAFTDLGDNSGWLPDYGLRLSPPYALESLRRSLSGFSLPHFSLPHFSLLPGAAAADIAPGKTRPTGIVTVKATGYPPRAAANDAGLNRYLRDAFPSLKNIVAARVKQQVKAKFGVELAVEKGWLHYFNTAYRDQESITGWSHIADITHSLTLADYILNHLFDKDYDEIHSVDRYAGLYYTDRPVPTFTHKPQVAVKPSQLVQLVNEMDIITPYLSALDAYWQHNHKQHNIANIINILTHLRAEQSQLTDRIIGIILHGLGLENEGGHQTTLHLFDINGYQATDMFVINVTGDNTVILYLPHGLRHFRIFDGVGGLRRWIIKHCKDPAQRKEIAIHFALRERMDGKSLFGKWGVDRWLAHIDDYPDRVMLLDQPVGGPLHAILGRRQRARAASDAEKLAQPCLQALWAVAKTIGNITDILYVNPLVPFSAAQPANDNKYTARHSPLYISRHAVPRGDTVSRALWILRATLGEILPRDDAGYAQPAANIKLSVNQFFHIANEDIKLWQTLPDATPGEERILAKLAVYPQGYTRRMMTNLLGKSQSHFTISLMLKNGRRRDDVTAIRIYHSVLPLRFNNKLKFYEVYDINHHPRPGYPVYMENINGSVHWQFGRVTDSRFKTVITNTVAMADYAFVSIRLFKHVMVNMDKLCCKGKSLSPINSLGIAQDAQRISYLKIGIHYIKIENLAQGGHYLLGFKDAYHLFIRFNDALKKFILSISNMEFFPQHPVPGGVNPALPAKTPVAPDYRRGYGGTPVLNDSLILTADKMMLNAGVTQIMVYGLSQQDIPANPPYNAMAMQLGDALISCRHILRDLLYAAERQEQQFLVDNLFSVLRAKDPDPETRRKAMDWFNKGLENTLDVIQRHIDERFSRIWVAQFDKPRIAVLALRADPLKRIIINGGHHGRASPQDKFNIHFCRYGCGELSPDQDFATLGQAVDGSGANGGEQYAARYNSVDFPSVIRRLWSGDMTQGEINFLISLPQAEQVKHYFLLTDRELAQQLFRKKVTARIAMITRNADLFCQLLAHLHQAMNAGHPFHRHNQDPWLMAMLFSAAFHALTPASPAR</sequence>
<proteinExistence type="predicted"/>
<comment type="caution">
    <text evidence="2">The sequence shown here is derived from an EMBL/GenBank/DDBJ whole genome shotgun (WGS) entry which is preliminary data.</text>
</comment>
<protein>
    <recommendedName>
        <fullName evidence="1">Dermonecrotic toxin N-terminal domain-containing protein</fullName>
    </recommendedName>
</protein>
<dbReference type="Proteomes" id="UP000461443">
    <property type="component" value="Unassembled WGS sequence"/>
</dbReference>
<evidence type="ECO:0000313" key="3">
    <source>
        <dbReference type="Proteomes" id="UP000461443"/>
    </source>
</evidence>
<reference evidence="2 3" key="1">
    <citation type="submission" date="2019-12" db="EMBL/GenBank/DDBJ databases">
        <authorList>
            <person name="Lee S.D."/>
        </authorList>
    </citation>
    <scope>NUCLEOTIDE SEQUENCE [LARGE SCALE GENOMIC DNA]</scope>
    <source>
        <strain evidence="2 3">SAP-6</strain>
    </source>
</reference>
<dbReference type="InterPro" id="IPR046673">
    <property type="entry name" value="ToxA_N"/>
</dbReference>
<evidence type="ECO:0000313" key="2">
    <source>
        <dbReference type="EMBL" id="NDL63520.1"/>
    </source>
</evidence>